<feature type="transmembrane region" description="Helical" evidence="1">
    <location>
        <begin position="563"/>
        <end position="585"/>
    </location>
</feature>
<feature type="transmembrane region" description="Helical" evidence="1">
    <location>
        <begin position="529"/>
        <end position="551"/>
    </location>
</feature>
<dbReference type="EMBL" id="MN740483">
    <property type="protein sequence ID" value="QHU29230.1"/>
    <property type="molecule type" value="Genomic_DNA"/>
</dbReference>
<feature type="transmembrane region" description="Helical" evidence="1">
    <location>
        <begin position="81"/>
        <end position="100"/>
    </location>
</feature>
<feature type="transmembrane region" description="Helical" evidence="1">
    <location>
        <begin position="7"/>
        <end position="31"/>
    </location>
</feature>
<keyword evidence="1" id="KW-0472">Membrane</keyword>
<keyword evidence="1" id="KW-1133">Transmembrane helix</keyword>
<sequence length="1059" mass="124449">MAFASTINLTIITMMIIIYLNEMRNISMFIFNFNYIKDLARITMDEKCNGIYCEAETDRYQIAKNSYNLLMPNDVFNSKTYTIFVFIISIMIFIYYYRMLINFKDNPKTSRTITLSFFIILIIIIGVRYVPNDEQGYKNYYKNVYSTGQNAHRDAIALIVTLIVFIIVLLVIQVLYTKGKMNVPESWSLYFWFWDWYNIWNWNFRNWDWLIDAIRILLNNKGELFIEFIKLTCFFISITLVFNLMNIVMTFRKNTTPILKTKPLSYSLRNSLNNHVNYRCTPRIMDVDESALPDYQKIKKEYFKVVKFQNDKTNKENIIKYIKEIKKRDINVINTDATIFDNDNKLINGANLDNITIKGGNTIIGGVFNDSKYEFNDISSGLDIYIAFEELSKIILYSRDEGSYKYNEKKSIKDDVYIQKLKNTINMSDVSITNDPEYSSTLSLIFDEKVSIPKDYNYSLNEHTLNSNDKNTDYEYTADISYDNANVFYEKYWDMKDTDGNLSGEFLDIYSYFVPNNLSFLMGVNLYRFNLFVASFIIIIIFLMIIFYFTSNFTNGISIKIETIYEILFPFIALVVFITYIIVFIRFNTNFNKNVIYKCLDCSYKRALNKLNTIVSPYIRMYDNKITGGNKNYTHHYIITNVFYSILSGNINLSDDATVNSININNKEDDKNYTAINKSNGLKFADMNSSILSNDNQYREYYKTRFSNLYKEKYDIEEVNNIYAVFSNIFTNNTVLTTREHIDTYFKGNITRPLILKIYCIIKKCIELFDEEKFNRDVSSPISIESYNNFKFYKGKNKLIPHKFILVLKTKAVRDTFVGTNVYNFDDILSTKLQITDTSNSANMTGILKDITNEDSTNQNKDIQDKNMIKIIAKYLLIMGHINYNRISYNAELVTASKTQEKVDENKKNIYILQTLGLYRLISNVSYADTFKIDDTFGKTLLITDSKYYTLTYMYNYLDTKYVILSSNKNNNYLLNIIKSINNTLNNDNKTTIANDIKEARYLFRDRINDIEPEKQYENEDAILMKAHEISTTSFESTYFINMLILLLYITGTIFFKIK</sequence>
<reference evidence="2" key="1">
    <citation type="journal article" date="2020" name="Nature">
        <title>Giant virus diversity and host interactions through global metagenomics.</title>
        <authorList>
            <person name="Schulz F."/>
            <person name="Roux S."/>
            <person name="Paez-Espino D."/>
            <person name="Jungbluth S."/>
            <person name="Walsh D.A."/>
            <person name="Denef V.J."/>
            <person name="McMahon K.D."/>
            <person name="Konstantinidis K.T."/>
            <person name="Eloe-Fadrosh E.A."/>
            <person name="Kyrpides N.C."/>
            <person name="Woyke T."/>
        </authorList>
    </citation>
    <scope>NUCLEOTIDE SEQUENCE</scope>
    <source>
        <strain evidence="2">GVMAG-M-3300027804-47</strain>
    </source>
</reference>
<name>A0A6C0LFP0_9ZZZZ</name>
<evidence type="ECO:0000256" key="1">
    <source>
        <dbReference type="SAM" id="Phobius"/>
    </source>
</evidence>
<proteinExistence type="predicted"/>
<feature type="transmembrane region" description="Helical" evidence="1">
    <location>
        <begin position="224"/>
        <end position="245"/>
    </location>
</feature>
<accession>A0A6C0LFP0</accession>
<evidence type="ECO:0000313" key="2">
    <source>
        <dbReference type="EMBL" id="QHU29230.1"/>
    </source>
</evidence>
<feature type="transmembrane region" description="Helical" evidence="1">
    <location>
        <begin position="112"/>
        <end position="130"/>
    </location>
</feature>
<keyword evidence="1" id="KW-0812">Transmembrane</keyword>
<protein>
    <submittedName>
        <fullName evidence="2">Uncharacterized protein</fullName>
    </submittedName>
</protein>
<feature type="transmembrane region" description="Helical" evidence="1">
    <location>
        <begin position="1039"/>
        <end position="1058"/>
    </location>
</feature>
<dbReference type="AlphaFoldDB" id="A0A6C0LFP0"/>
<organism evidence="2">
    <name type="scientific">viral metagenome</name>
    <dbReference type="NCBI Taxonomy" id="1070528"/>
    <lineage>
        <taxon>unclassified sequences</taxon>
        <taxon>metagenomes</taxon>
        <taxon>organismal metagenomes</taxon>
    </lineage>
</organism>
<feature type="transmembrane region" description="Helical" evidence="1">
    <location>
        <begin position="155"/>
        <end position="176"/>
    </location>
</feature>